<dbReference type="InterPro" id="IPR057983">
    <property type="entry name" value="NAA35-like_N"/>
</dbReference>
<dbReference type="PANTHER" id="PTHR21373:SF0">
    <property type="entry name" value="N-ALPHA-ACETYLTRANSFERASE 35, NATC AUXILIARY SUBUNIT"/>
    <property type="match status" value="1"/>
</dbReference>
<evidence type="ECO:0000256" key="3">
    <source>
        <dbReference type="ARBA" id="ARBA00022490"/>
    </source>
</evidence>
<evidence type="ECO:0000313" key="7">
    <source>
        <dbReference type="EMBL" id="CEL54559.1"/>
    </source>
</evidence>
<dbReference type="Proteomes" id="UP000059188">
    <property type="component" value="Unassembled WGS sequence"/>
</dbReference>
<comment type="similarity">
    <text evidence="2">Belongs to the MAK10 family.</text>
</comment>
<keyword evidence="7" id="KW-0808">Transferase</keyword>
<dbReference type="GO" id="GO:0031417">
    <property type="term" value="C:NatC complex"/>
    <property type="evidence" value="ECO:0007669"/>
    <property type="project" value="InterPro"/>
</dbReference>
<evidence type="ECO:0000256" key="1">
    <source>
        <dbReference type="ARBA" id="ARBA00004496"/>
    </source>
</evidence>
<dbReference type="STRING" id="1108050.A0A0B7FCD4"/>
<organism evidence="7 8">
    <name type="scientific">Thanatephorus cucumeris (strain AG1-IB / isolate 7/3/14)</name>
    <name type="common">Lettuce bottom rot fungus</name>
    <name type="synonym">Rhizoctonia solani</name>
    <dbReference type="NCBI Taxonomy" id="1108050"/>
    <lineage>
        <taxon>Eukaryota</taxon>
        <taxon>Fungi</taxon>
        <taxon>Dikarya</taxon>
        <taxon>Basidiomycota</taxon>
        <taxon>Agaricomycotina</taxon>
        <taxon>Agaricomycetes</taxon>
        <taxon>Cantharellales</taxon>
        <taxon>Ceratobasidiaceae</taxon>
        <taxon>Rhizoctonia</taxon>
        <taxon>Rhizoctonia solani AG-1</taxon>
    </lineage>
</organism>
<gene>
    <name evidence="7" type="ORF">RSOLAG1IB_07163</name>
</gene>
<reference evidence="7 8" key="1">
    <citation type="submission" date="2014-11" db="EMBL/GenBank/DDBJ databases">
        <authorList>
            <person name="Wibberg Daniel"/>
        </authorList>
    </citation>
    <scope>NUCLEOTIDE SEQUENCE [LARGE SCALE GENOMIC DNA]</scope>
    <source>
        <strain evidence="7">Rhizoctonia solani AG1-IB 7/3/14</strain>
    </source>
</reference>
<evidence type="ECO:0000256" key="2">
    <source>
        <dbReference type="ARBA" id="ARBA00006289"/>
    </source>
</evidence>
<dbReference type="GO" id="GO:0016740">
    <property type="term" value="F:transferase activity"/>
    <property type="evidence" value="ECO:0007669"/>
    <property type="project" value="UniProtKB-KW"/>
</dbReference>
<keyword evidence="3" id="KW-0963">Cytoplasm</keyword>
<dbReference type="EMBL" id="LN679116">
    <property type="protein sequence ID" value="CEL54559.1"/>
    <property type="molecule type" value="Genomic_DNA"/>
</dbReference>
<keyword evidence="8" id="KW-1185">Reference proteome</keyword>
<name>A0A0B7FCD4_THACB</name>
<feature type="domain" description="NAA35-like TPR repeats" evidence="6">
    <location>
        <begin position="413"/>
        <end position="519"/>
    </location>
</feature>
<feature type="domain" description="NAA35-like N-terminal" evidence="5">
    <location>
        <begin position="26"/>
        <end position="189"/>
    </location>
</feature>
<evidence type="ECO:0000313" key="8">
    <source>
        <dbReference type="Proteomes" id="UP000059188"/>
    </source>
</evidence>
<dbReference type="Pfam" id="PF04112">
    <property type="entry name" value="Mak10"/>
    <property type="match status" value="1"/>
</dbReference>
<accession>A0A0B7FCD4</accession>
<evidence type="ECO:0000259" key="6">
    <source>
        <dbReference type="Pfam" id="PF25789"/>
    </source>
</evidence>
<dbReference type="Pfam" id="PF25789">
    <property type="entry name" value="TPR_NAA35"/>
    <property type="match status" value="1"/>
</dbReference>
<dbReference type="InterPro" id="IPR007244">
    <property type="entry name" value="Naa35_N"/>
</dbReference>
<feature type="chain" id="PRO_5002114095" evidence="4">
    <location>
        <begin position="19"/>
        <end position="712"/>
    </location>
</feature>
<feature type="signal peptide" evidence="4">
    <location>
        <begin position="1"/>
        <end position="18"/>
    </location>
</feature>
<sequence>MFYLLVSLVIDITELVESATQELELGQVLFMPNFSLFDAMSAIEIMDPRMDSALVPPGVDPPEVPFTDPNAPLLAEEVCWILDRTMAAEMGWHSGYALSQTLYTSLYMHQITLSSHGALPQYFPAWRQDPARPMGLVSIVLQAGLMAIVKTCDWVWRELSGGNVFDLEDFNADKADISLFEGIQVQTVITELDKALVWLDRWQTATMAWKYALHHRIALRKHILLSVAAGPNESSIVDRAAHVSNALASYHSMRAGPVPRTPPPSSPLHAAFDPTINRRLIVSMPLKVIELMPADDAWKALQGMLQGVLEICKALNSADLLDMTMLLRLRARLPPSPNRSAYIRSLNASLLMTKLMPPTRWQGREKPVNPERPALQLFLSQLLGLSLDDIRAVNSWPAGIGSLSIPPGDLEESAERLLVQHTLCLCHNRPRMRRKLSKSLADWHELWESAIDMALLVREDPALQRLRRLPLGLLHIKLENLIDLTFAGFETQLYGEAEWPLLYWHLAHVLTQQVQTLETLLRLIQTDNRESPSRSLEYIQSQISYAKSLRAISYGTLLVLFLRPPKGLDISTLSKPPTANERLLIERRFKWAFGSHSRPTRYLDESRPNLESWIQFASKTQACQHEEVAQEALKEFKEARVYFLGLLDKSVWKTTGGLCNQLMQAFLTSCIKACNMQVSILDKSSDHDIDSGKDEPSNWSFEQCSWFPTVTL</sequence>
<protein>
    <submittedName>
        <fullName evidence="7">N-alpha-acetyltransferase 35, NatC auxiliary subunit</fullName>
    </submittedName>
</protein>
<evidence type="ECO:0000256" key="4">
    <source>
        <dbReference type="SAM" id="SignalP"/>
    </source>
</evidence>
<keyword evidence="4" id="KW-0732">Signal</keyword>
<dbReference type="InterPro" id="IPR057982">
    <property type="entry name" value="TPR_NAA35"/>
</dbReference>
<proteinExistence type="inferred from homology"/>
<dbReference type="OrthoDB" id="269405at2759"/>
<evidence type="ECO:0000259" key="5">
    <source>
        <dbReference type="Pfam" id="PF04112"/>
    </source>
</evidence>
<dbReference type="PANTHER" id="PTHR21373">
    <property type="entry name" value="GLUCOSE REPRESSIBLE PROTEIN MAK10"/>
    <property type="match status" value="1"/>
</dbReference>
<comment type="subcellular location">
    <subcellularLocation>
        <location evidence="1">Cytoplasm</location>
    </subcellularLocation>
</comment>
<dbReference type="AlphaFoldDB" id="A0A0B7FCD4"/>